<feature type="region of interest" description="Disordered" evidence="9">
    <location>
        <begin position="97"/>
        <end position="116"/>
    </location>
</feature>
<dbReference type="Proteomes" id="UP000036987">
    <property type="component" value="Unassembled WGS sequence"/>
</dbReference>
<proteinExistence type="inferred from homology"/>
<comment type="function">
    <text evidence="7">Transcription factor probably involved in vascular development and shoot tissue organization. Binds to the DNA sequence 5'-CCGAGTGTGCCCCTGG-3' present in the promoter region Box II of the phloem-specific rice tungro bacilliform virus (RTBV) promoter. May regulate tissue-specific expression of the RTBV promoter and virus replication.</text>
</comment>
<evidence type="ECO:0000256" key="10">
    <source>
        <dbReference type="SAM" id="Phobius"/>
    </source>
</evidence>
<evidence type="ECO:0000256" key="3">
    <source>
        <dbReference type="ARBA" id="ARBA00023015"/>
    </source>
</evidence>
<feature type="compositionally biased region" description="Gly residues" evidence="9">
    <location>
        <begin position="209"/>
        <end position="227"/>
    </location>
</feature>
<dbReference type="AlphaFoldDB" id="A0A0K9PZA6"/>
<dbReference type="GO" id="GO:0003700">
    <property type="term" value="F:DNA-binding transcription factor activity"/>
    <property type="evidence" value="ECO:0000318"/>
    <property type="project" value="GO_Central"/>
</dbReference>
<accession>A0A0K9PZA6</accession>
<keyword evidence="6" id="KW-0539">Nucleus</keyword>
<evidence type="ECO:0000256" key="6">
    <source>
        <dbReference type="ARBA" id="ARBA00023242"/>
    </source>
</evidence>
<evidence type="ECO:0000256" key="5">
    <source>
        <dbReference type="ARBA" id="ARBA00023163"/>
    </source>
</evidence>
<dbReference type="GO" id="GO:0003677">
    <property type="term" value="F:DNA binding"/>
    <property type="evidence" value="ECO:0007669"/>
    <property type="project" value="UniProtKB-KW"/>
</dbReference>
<organism evidence="12 13">
    <name type="scientific">Zostera marina</name>
    <name type="common">Eelgrass</name>
    <dbReference type="NCBI Taxonomy" id="29655"/>
    <lineage>
        <taxon>Eukaryota</taxon>
        <taxon>Viridiplantae</taxon>
        <taxon>Streptophyta</taxon>
        <taxon>Embryophyta</taxon>
        <taxon>Tracheophyta</taxon>
        <taxon>Spermatophyta</taxon>
        <taxon>Magnoliopsida</taxon>
        <taxon>Liliopsida</taxon>
        <taxon>Zosteraceae</taxon>
        <taxon>Zostera</taxon>
    </lineage>
</organism>
<evidence type="ECO:0000256" key="4">
    <source>
        <dbReference type="ARBA" id="ARBA00023125"/>
    </source>
</evidence>
<dbReference type="GO" id="GO:0005634">
    <property type="term" value="C:nucleus"/>
    <property type="evidence" value="ECO:0000318"/>
    <property type="project" value="GO_Central"/>
</dbReference>
<evidence type="ECO:0000256" key="8">
    <source>
        <dbReference type="SAM" id="Coils"/>
    </source>
</evidence>
<evidence type="ECO:0000259" key="11">
    <source>
        <dbReference type="PROSITE" id="PS50217"/>
    </source>
</evidence>
<dbReference type="FunFam" id="1.20.5.170:FF:000009">
    <property type="entry name" value="probable transcription factor PosF21"/>
    <property type="match status" value="1"/>
</dbReference>
<protein>
    <submittedName>
        <fullName evidence="12">BZIP transcription factor</fullName>
    </submittedName>
</protein>
<dbReference type="PROSITE" id="PS50217">
    <property type="entry name" value="BZIP"/>
    <property type="match status" value="1"/>
</dbReference>
<keyword evidence="10" id="KW-0472">Membrane</keyword>
<comment type="caution">
    <text evidence="12">The sequence shown here is derived from an EMBL/GenBank/DDBJ whole genome shotgun (WGS) entry which is preliminary data.</text>
</comment>
<evidence type="ECO:0000313" key="12">
    <source>
        <dbReference type="EMBL" id="KMZ73572.1"/>
    </source>
</evidence>
<feature type="transmembrane region" description="Helical" evidence="10">
    <location>
        <begin position="36"/>
        <end position="55"/>
    </location>
</feature>
<comment type="subcellular location">
    <subcellularLocation>
        <location evidence="1">Nucleus</location>
    </subcellularLocation>
</comment>
<name>A0A0K9PZA6_ZOSMR</name>
<evidence type="ECO:0000256" key="2">
    <source>
        <dbReference type="ARBA" id="ARBA00007163"/>
    </source>
</evidence>
<dbReference type="STRING" id="29655.A0A0K9PZA6"/>
<feature type="region of interest" description="Disordered" evidence="9">
    <location>
        <begin position="170"/>
        <end position="192"/>
    </location>
</feature>
<dbReference type="SUPFAM" id="SSF57959">
    <property type="entry name" value="Leucine zipper domain"/>
    <property type="match status" value="1"/>
</dbReference>
<dbReference type="EMBL" id="LFYR01000569">
    <property type="protein sequence ID" value="KMZ73572.1"/>
    <property type="molecule type" value="Genomic_DNA"/>
</dbReference>
<dbReference type="InterPro" id="IPR046347">
    <property type="entry name" value="bZIP_sf"/>
</dbReference>
<keyword evidence="8" id="KW-0175">Coiled coil</keyword>
<dbReference type="OrthoDB" id="1435597at2759"/>
<keyword evidence="10" id="KW-1133">Transmembrane helix</keyword>
<gene>
    <name evidence="12" type="ORF">ZOSMA_146G00480</name>
</gene>
<keyword evidence="13" id="KW-1185">Reference proteome</keyword>
<reference evidence="13" key="1">
    <citation type="journal article" date="2016" name="Nature">
        <title>The genome of the seagrass Zostera marina reveals angiosperm adaptation to the sea.</title>
        <authorList>
            <person name="Olsen J.L."/>
            <person name="Rouze P."/>
            <person name="Verhelst B."/>
            <person name="Lin Y.-C."/>
            <person name="Bayer T."/>
            <person name="Collen J."/>
            <person name="Dattolo E."/>
            <person name="De Paoli E."/>
            <person name="Dittami S."/>
            <person name="Maumus F."/>
            <person name="Michel G."/>
            <person name="Kersting A."/>
            <person name="Lauritano C."/>
            <person name="Lohaus R."/>
            <person name="Toepel M."/>
            <person name="Tonon T."/>
            <person name="Vanneste K."/>
            <person name="Amirebrahimi M."/>
            <person name="Brakel J."/>
            <person name="Bostroem C."/>
            <person name="Chovatia M."/>
            <person name="Grimwood J."/>
            <person name="Jenkins J.W."/>
            <person name="Jueterbock A."/>
            <person name="Mraz A."/>
            <person name="Stam W.T."/>
            <person name="Tice H."/>
            <person name="Bornberg-Bauer E."/>
            <person name="Green P.J."/>
            <person name="Pearson G.A."/>
            <person name="Procaccini G."/>
            <person name="Duarte C.M."/>
            <person name="Schmutz J."/>
            <person name="Reusch T.B.H."/>
            <person name="Van de Peer Y."/>
        </authorList>
    </citation>
    <scope>NUCLEOTIDE SEQUENCE [LARGE SCALE GENOMIC DNA]</scope>
    <source>
        <strain evidence="13">cv. Finnish</strain>
    </source>
</reference>
<sequence length="417" mass="45751">MVNLVTYKVCNDPAEQNTILTTCYLPPSLHRPRSRLSTRISFFFFFLLLHLRFFLTTMDQTNPFDPRFGRFPSSGNTIVGGNSSTASPSVSAVGLKHDPISYSTTPPPSARGGYHRRAHSENFLRISEDFLFDSDTDFSLADIDFSSLSDENGANSGGLFPPNSAAEVACVKESEKKGKRKSSERPTSGAHLRSLSVDTALFEGLGLSEQGGGITGSGSGEGGGGMGNTIRHRHSSSMDGLNSPFEAESPEPMDYTKKAMAADKLAELALLDPKRAKRILANRQSAARSKERKIRYMSELERKVQTLQTEATTLSAQLTLLQRDTSELTTENKELKLRLQAMEQQAHLREALNQALRDEVQRLKIATGQVPALNNGNGNGVHHQIPQNYFPYPQQNQHQHQHGGGGGQAPVDSMEFM</sequence>
<feature type="region of interest" description="Disordered" evidence="9">
    <location>
        <begin position="379"/>
        <end position="417"/>
    </location>
</feature>
<comment type="similarity">
    <text evidence="2">Belongs to the bZIP family.</text>
</comment>
<evidence type="ECO:0000256" key="1">
    <source>
        <dbReference type="ARBA" id="ARBA00004123"/>
    </source>
</evidence>
<keyword evidence="10" id="KW-0812">Transmembrane</keyword>
<dbReference type="Pfam" id="PF00170">
    <property type="entry name" value="bZIP_1"/>
    <property type="match status" value="1"/>
</dbReference>
<feature type="coiled-coil region" evidence="8">
    <location>
        <begin position="290"/>
        <end position="359"/>
    </location>
</feature>
<dbReference type="Gene3D" id="1.20.5.170">
    <property type="match status" value="1"/>
</dbReference>
<evidence type="ECO:0000313" key="13">
    <source>
        <dbReference type="Proteomes" id="UP000036987"/>
    </source>
</evidence>
<keyword evidence="3" id="KW-0805">Transcription regulation</keyword>
<keyword evidence="4" id="KW-0238">DNA-binding</keyword>
<feature type="region of interest" description="Disordered" evidence="9">
    <location>
        <begin position="208"/>
        <end position="249"/>
    </location>
</feature>
<dbReference type="OMA" id="NCYATIR"/>
<dbReference type="InterPro" id="IPR044759">
    <property type="entry name" value="bZIP_RF2"/>
</dbReference>
<dbReference type="InterPro" id="IPR004827">
    <property type="entry name" value="bZIP"/>
</dbReference>
<dbReference type="CDD" id="cd14703">
    <property type="entry name" value="bZIP_plant_RF2"/>
    <property type="match status" value="1"/>
</dbReference>
<evidence type="ECO:0000256" key="9">
    <source>
        <dbReference type="SAM" id="MobiDB-lite"/>
    </source>
</evidence>
<feature type="compositionally biased region" description="Basic and acidic residues" evidence="9">
    <location>
        <begin position="170"/>
        <end position="184"/>
    </location>
</feature>
<dbReference type="PANTHER" id="PTHR13690">
    <property type="entry name" value="TRANSCRIPTION FACTOR POSF21-RELATED"/>
    <property type="match status" value="1"/>
</dbReference>
<feature type="domain" description="BZIP" evidence="11">
    <location>
        <begin position="272"/>
        <end position="335"/>
    </location>
</feature>
<dbReference type="SMART" id="SM00338">
    <property type="entry name" value="BRLZ"/>
    <property type="match status" value="1"/>
</dbReference>
<evidence type="ECO:0000256" key="7">
    <source>
        <dbReference type="ARBA" id="ARBA00054342"/>
    </source>
</evidence>
<keyword evidence="5" id="KW-0804">Transcription</keyword>
<dbReference type="PANTHER" id="PTHR13690:SF86">
    <property type="entry name" value="TRANSCRIPTION FACTOR VIP1"/>
    <property type="match status" value="1"/>
</dbReference>